<dbReference type="Gene3D" id="3.10.50.30">
    <property type="entry name" value="Transcription elongation factor, GreA/GreB, C-terminal domain"/>
    <property type="match status" value="1"/>
</dbReference>
<dbReference type="InterPro" id="IPR022691">
    <property type="entry name" value="Tscrpt_elong_fac_GreA/B_N"/>
</dbReference>
<dbReference type="SUPFAM" id="SSF54534">
    <property type="entry name" value="FKBP-like"/>
    <property type="match status" value="1"/>
</dbReference>
<evidence type="ECO:0000256" key="2">
    <source>
        <dbReference type="ARBA" id="ARBA00023163"/>
    </source>
</evidence>
<dbReference type="InterPro" id="IPR036805">
    <property type="entry name" value="Tscrpt_elong_fac_GreA/B_N_sf"/>
</dbReference>
<dbReference type="Proteomes" id="UP001375370">
    <property type="component" value="Chromosome"/>
</dbReference>
<protein>
    <submittedName>
        <fullName evidence="6">GreA/GreB family elongation factor</fullName>
    </submittedName>
</protein>
<dbReference type="Pfam" id="PF03449">
    <property type="entry name" value="GreA_GreB_N"/>
    <property type="match status" value="1"/>
</dbReference>
<keyword evidence="2" id="KW-0804">Transcription</keyword>
<feature type="coiled-coil region" evidence="3">
    <location>
        <begin position="128"/>
        <end position="184"/>
    </location>
</feature>
<dbReference type="InterPro" id="IPR001437">
    <property type="entry name" value="Tscrpt_elong_fac_GreA/B_C"/>
</dbReference>
<gene>
    <name evidence="6" type="ORF">V8247_00210</name>
</gene>
<dbReference type="GO" id="GO:0003746">
    <property type="term" value="F:translation elongation factor activity"/>
    <property type="evidence" value="ECO:0007669"/>
    <property type="project" value="UniProtKB-KW"/>
</dbReference>
<name>A0ABZ2J8F8_9CHLR</name>
<keyword evidence="6" id="KW-0251">Elongation factor</keyword>
<evidence type="ECO:0000256" key="3">
    <source>
        <dbReference type="SAM" id="Coils"/>
    </source>
</evidence>
<dbReference type="Gene3D" id="1.10.287.180">
    <property type="entry name" value="Transcription elongation factor, GreA/GreB, N-terminal domain"/>
    <property type="match status" value="1"/>
</dbReference>
<keyword evidence="1" id="KW-0805">Transcription regulation</keyword>
<keyword evidence="6" id="KW-0648">Protein biosynthesis</keyword>
<keyword evidence="7" id="KW-1185">Reference proteome</keyword>
<dbReference type="Pfam" id="PF01272">
    <property type="entry name" value="GreA_GreB"/>
    <property type="match status" value="1"/>
</dbReference>
<evidence type="ECO:0000256" key="1">
    <source>
        <dbReference type="ARBA" id="ARBA00023015"/>
    </source>
</evidence>
<evidence type="ECO:0000313" key="7">
    <source>
        <dbReference type="Proteomes" id="UP001375370"/>
    </source>
</evidence>
<dbReference type="PANTHER" id="PTHR30437">
    <property type="entry name" value="TRANSCRIPTION ELONGATION FACTOR GREA"/>
    <property type="match status" value="1"/>
</dbReference>
<dbReference type="SUPFAM" id="SSF46557">
    <property type="entry name" value="GreA transcript cleavage protein, N-terminal domain"/>
    <property type="match status" value="1"/>
</dbReference>
<dbReference type="PANTHER" id="PTHR30437:SF4">
    <property type="entry name" value="TRANSCRIPTION ELONGATION FACTOR GREA"/>
    <property type="match status" value="1"/>
</dbReference>
<proteinExistence type="predicted"/>
<accession>A0ABZ2J8F8</accession>
<dbReference type="InterPro" id="IPR036953">
    <property type="entry name" value="GreA/GreB_C_sf"/>
</dbReference>
<reference evidence="6 7" key="1">
    <citation type="submission" date="2024-03" db="EMBL/GenBank/DDBJ databases">
        <title>A Dehalogenimonas Isolated from Estuarine Sediments Dihaloeliminates Chlorinated Alkanes.</title>
        <authorList>
            <person name="Yang Y."/>
            <person name="Wang H."/>
        </authorList>
    </citation>
    <scope>NUCLEOTIDE SEQUENCE [LARGE SCALE GENOMIC DNA]</scope>
    <source>
        <strain evidence="6 7">W</strain>
    </source>
</reference>
<evidence type="ECO:0000259" key="4">
    <source>
        <dbReference type="Pfam" id="PF01272"/>
    </source>
</evidence>
<keyword evidence="3" id="KW-0175">Coiled coil</keyword>
<evidence type="ECO:0000259" key="5">
    <source>
        <dbReference type="Pfam" id="PF03449"/>
    </source>
</evidence>
<sequence>MSSGINTNPANLGEAAATYLTALSNAKREAVSQSVMNFVRWYGVSHKPDSLSPHRLAEYADGQPASPDGAERVKAVREFLNSISKAGIIDKGLSSHLKGKRVKSKTLAKATAKKQNQSTGLELTPEQKAQMEAELAVLKEKRVNILEEIKRAAADKDLKENAPYHAAREEKAKLDGKVSELEMLLKHAVVSVAGAHKKRSSRVELGRSVVVKNLSCGTVSTYKLVIPREVNVRKGCVSPVSPIGRAVMGCSVGDTIEVVAPACVIKYCIEAIE</sequence>
<dbReference type="EMBL" id="CP146612">
    <property type="protein sequence ID" value="WWX25426.1"/>
    <property type="molecule type" value="Genomic_DNA"/>
</dbReference>
<organism evidence="6 7">
    <name type="scientific">Candidatus Dehalogenimonas loeffleri</name>
    <dbReference type="NCBI Taxonomy" id="3127115"/>
    <lineage>
        <taxon>Bacteria</taxon>
        <taxon>Bacillati</taxon>
        <taxon>Chloroflexota</taxon>
        <taxon>Dehalococcoidia</taxon>
        <taxon>Dehalococcoidales</taxon>
        <taxon>Dehalococcoidaceae</taxon>
        <taxon>Dehalogenimonas</taxon>
    </lineage>
</organism>
<dbReference type="InterPro" id="IPR023459">
    <property type="entry name" value="Tscrpt_elong_fac_GreA/B_fam"/>
</dbReference>
<feature type="domain" description="Transcription elongation factor GreA/GreB N-terminal" evidence="5">
    <location>
        <begin position="123"/>
        <end position="190"/>
    </location>
</feature>
<evidence type="ECO:0000313" key="6">
    <source>
        <dbReference type="EMBL" id="WWX25426.1"/>
    </source>
</evidence>
<dbReference type="RefSeq" id="WP_338737569.1">
    <property type="nucleotide sequence ID" value="NZ_CP146612.1"/>
</dbReference>
<feature type="domain" description="Transcription elongation factor GreA/GreB C-terminal" evidence="4">
    <location>
        <begin position="200"/>
        <end position="273"/>
    </location>
</feature>